<feature type="transmembrane region" description="Helical" evidence="5">
    <location>
        <begin position="9"/>
        <end position="28"/>
    </location>
</feature>
<dbReference type="Proteomes" id="UP000505306">
    <property type="component" value="Chromosome"/>
</dbReference>
<keyword evidence="2 5" id="KW-0812">Transmembrane</keyword>
<reference evidence="7 8" key="1">
    <citation type="submission" date="2020-02" db="EMBL/GenBank/DDBJ databases">
        <title>Complete genome sequence of Flavobacteriaceae bacterium.</title>
        <authorList>
            <person name="Kim S.-J."/>
            <person name="Kim Y.-S."/>
            <person name="Kim K.-H."/>
        </authorList>
    </citation>
    <scope>NUCLEOTIDE SEQUENCE [LARGE SCALE GENOMIC DNA]</scope>
    <source>
        <strain evidence="7 8">RR4-40</strain>
    </source>
</reference>
<feature type="transmembrane region" description="Helical" evidence="5">
    <location>
        <begin position="390"/>
        <end position="422"/>
    </location>
</feature>
<feature type="transmembrane region" description="Helical" evidence="5">
    <location>
        <begin position="197"/>
        <end position="217"/>
    </location>
</feature>
<organism evidence="7 8">
    <name type="scientific">Rasiella rasia</name>
    <dbReference type="NCBI Taxonomy" id="2744027"/>
    <lineage>
        <taxon>Bacteria</taxon>
        <taxon>Pseudomonadati</taxon>
        <taxon>Bacteroidota</taxon>
        <taxon>Flavobacteriia</taxon>
        <taxon>Flavobacteriales</taxon>
        <taxon>Flavobacteriaceae</taxon>
        <taxon>Rasiella</taxon>
    </lineage>
</organism>
<name>A0A6G6GQN6_9FLAO</name>
<protein>
    <submittedName>
        <fullName evidence="7">SulP family inorganic anion transporter</fullName>
    </submittedName>
</protein>
<evidence type="ECO:0000256" key="2">
    <source>
        <dbReference type="ARBA" id="ARBA00022692"/>
    </source>
</evidence>
<proteinExistence type="predicted"/>
<evidence type="ECO:0000256" key="4">
    <source>
        <dbReference type="ARBA" id="ARBA00023136"/>
    </source>
</evidence>
<evidence type="ECO:0000313" key="8">
    <source>
        <dbReference type="Proteomes" id="UP000505306"/>
    </source>
</evidence>
<feature type="transmembrane region" description="Helical" evidence="5">
    <location>
        <begin position="341"/>
        <end position="370"/>
    </location>
</feature>
<evidence type="ECO:0000313" key="7">
    <source>
        <dbReference type="EMBL" id="QIE60031.1"/>
    </source>
</evidence>
<keyword evidence="8" id="KW-1185">Reference proteome</keyword>
<sequence length="530" mass="57036">MFSKIKSDLPASIVVFFVALPLCLGIALASGAPLFSGLISGIVGGIIVGALSGSQIGVSGPAAGLAAIVLTAIGTLGGYENFLVAVVLGGAIQLLFGVLKAGVIGYYFPSSVIKGMLTGIGIIIILKQIPYFFGLDKNPEGDFAFLQVDGENTLTELLKTINAIVSGNIDMGATVIAFIAITILIVWSNVLSKKGKFFQLVQGPLVAVVVGIVYFFMTKDSSLNLVKEHLVSVPVPESLSEFRDQFAFPNFSVIWMPEIWITAFTIALVASLETLLCVEATDKLDPQKRVTPTNRELLAQGTGNMISGFIGGLPITQVIVRSSANVQSGGKTKASAIIHGIFLLISVMLIPNVLNYIPLSVLAAILFIVGYKLAKPSTFKALYKAGWKQFVPFIVTVVGIVFTDLLIGIGLGLAVGIVVVLFKSYQNSHFLHIEDKSNGKHKISMTLAEEVTFFNKGAILKELDSLPRDTYLELDVRKTRYLDADIVEILDDFAFKAKERNIDIKIISERGIAENPPSFIEFFKLRPKSA</sequence>
<dbReference type="GO" id="GO:0016020">
    <property type="term" value="C:membrane"/>
    <property type="evidence" value="ECO:0007669"/>
    <property type="project" value="UniProtKB-SubCell"/>
</dbReference>
<dbReference type="RefSeq" id="WP_164680043.1">
    <property type="nucleotide sequence ID" value="NZ_CP049057.1"/>
</dbReference>
<dbReference type="AlphaFoldDB" id="A0A6G6GQN6"/>
<evidence type="ECO:0000256" key="5">
    <source>
        <dbReference type="SAM" id="Phobius"/>
    </source>
</evidence>
<keyword evidence="3 5" id="KW-1133">Transmembrane helix</keyword>
<feature type="transmembrane region" description="Helical" evidence="5">
    <location>
        <begin position="259"/>
        <end position="278"/>
    </location>
</feature>
<gene>
    <name evidence="7" type="ORF">G5B37_10785</name>
</gene>
<comment type="subcellular location">
    <subcellularLocation>
        <location evidence="1">Membrane</location>
        <topology evidence="1">Multi-pass membrane protein</topology>
    </subcellularLocation>
</comment>
<dbReference type="KEGG" id="mgel:G5B37_10785"/>
<keyword evidence="4 5" id="KW-0472">Membrane</keyword>
<feature type="transmembrane region" description="Helical" evidence="5">
    <location>
        <begin position="171"/>
        <end position="190"/>
    </location>
</feature>
<feature type="transmembrane region" description="Helical" evidence="5">
    <location>
        <begin position="115"/>
        <end position="133"/>
    </location>
</feature>
<dbReference type="EMBL" id="CP049057">
    <property type="protein sequence ID" value="QIE60031.1"/>
    <property type="molecule type" value="Genomic_DNA"/>
</dbReference>
<evidence type="ECO:0000256" key="1">
    <source>
        <dbReference type="ARBA" id="ARBA00004141"/>
    </source>
</evidence>
<feature type="domain" description="SLC26A/SulP transporter" evidence="6">
    <location>
        <begin position="6"/>
        <end position="395"/>
    </location>
</feature>
<dbReference type="GO" id="GO:0055085">
    <property type="term" value="P:transmembrane transport"/>
    <property type="evidence" value="ECO:0007669"/>
    <property type="project" value="InterPro"/>
</dbReference>
<dbReference type="InterPro" id="IPR001902">
    <property type="entry name" value="SLC26A/SulP_fam"/>
</dbReference>
<evidence type="ECO:0000256" key="3">
    <source>
        <dbReference type="ARBA" id="ARBA00022989"/>
    </source>
</evidence>
<feature type="transmembrane region" description="Helical" evidence="5">
    <location>
        <begin position="34"/>
        <end position="51"/>
    </location>
</feature>
<feature type="transmembrane region" description="Helical" evidence="5">
    <location>
        <begin position="82"/>
        <end position="108"/>
    </location>
</feature>
<dbReference type="InterPro" id="IPR011547">
    <property type="entry name" value="SLC26A/SulP_dom"/>
</dbReference>
<accession>A0A6G6GQN6</accession>
<feature type="transmembrane region" description="Helical" evidence="5">
    <location>
        <begin position="58"/>
        <end position="76"/>
    </location>
</feature>
<evidence type="ECO:0000259" key="6">
    <source>
        <dbReference type="Pfam" id="PF00916"/>
    </source>
</evidence>
<dbReference type="Pfam" id="PF00916">
    <property type="entry name" value="Sulfate_transp"/>
    <property type="match status" value="1"/>
</dbReference>
<dbReference type="PANTHER" id="PTHR11814">
    <property type="entry name" value="SULFATE TRANSPORTER"/>
    <property type="match status" value="1"/>
</dbReference>